<organism evidence="2 3">
    <name type="scientific">Candidatus Scatousia excrementigallinarum</name>
    <dbReference type="NCBI Taxonomy" id="2840935"/>
    <lineage>
        <taxon>Bacteria</taxon>
        <taxon>Candidatus Scatousia</taxon>
    </lineage>
</organism>
<evidence type="ECO:0000313" key="2">
    <source>
        <dbReference type="EMBL" id="HIS35225.1"/>
    </source>
</evidence>
<keyword evidence="1" id="KW-0812">Transmembrane</keyword>
<dbReference type="InterPro" id="IPR012902">
    <property type="entry name" value="N_methyl_site"/>
</dbReference>
<proteinExistence type="predicted"/>
<dbReference type="SUPFAM" id="SSF54523">
    <property type="entry name" value="Pili subunits"/>
    <property type="match status" value="1"/>
</dbReference>
<evidence type="ECO:0000313" key="3">
    <source>
        <dbReference type="Proteomes" id="UP000823928"/>
    </source>
</evidence>
<dbReference type="AlphaFoldDB" id="A0A9D1JMJ3"/>
<reference evidence="2" key="1">
    <citation type="submission" date="2020-10" db="EMBL/GenBank/DDBJ databases">
        <authorList>
            <person name="Gilroy R."/>
        </authorList>
    </citation>
    <scope>NUCLEOTIDE SEQUENCE</scope>
    <source>
        <strain evidence="2">6276</strain>
    </source>
</reference>
<dbReference type="NCBIfam" id="TIGR02532">
    <property type="entry name" value="IV_pilin_GFxxxE"/>
    <property type="match status" value="1"/>
</dbReference>
<dbReference type="Proteomes" id="UP000823928">
    <property type="component" value="Unassembled WGS sequence"/>
</dbReference>
<evidence type="ECO:0000256" key="1">
    <source>
        <dbReference type="SAM" id="Phobius"/>
    </source>
</evidence>
<dbReference type="InterPro" id="IPR045584">
    <property type="entry name" value="Pilin-like"/>
</dbReference>
<name>A0A9D1JMJ3_9BACT</name>
<dbReference type="Gene3D" id="3.30.700.10">
    <property type="entry name" value="Glycoprotein, Type 4 Pilin"/>
    <property type="match status" value="1"/>
</dbReference>
<protein>
    <submittedName>
        <fullName evidence="2">Type II secretion system protein</fullName>
    </submittedName>
</protein>
<sequence>MNKFYGFTLAEVLITLGIIGIVAALTLPTIVQKQQEKVLLTKVKKAYSVILSAINAYKAEFEVTDVSSLFDTGNSSYETLDNFSKYFKVIKKCETSKGCGGYYYVKPMTKTPNGNGGIRSTGLFNKPRFILSDGMIISIQQYSNCLEAYESPVYDENGDPTGEVNIGYRRYCALLYFDVNGPAKPNQVGRDYFCFGVREDGTIYDPKTSNCGNISSVFANDKLNDVENYNLNGSYK</sequence>
<accession>A0A9D1JMJ3</accession>
<gene>
    <name evidence="2" type="ORF">IAC10_01150</name>
</gene>
<comment type="caution">
    <text evidence="2">The sequence shown here is derived from an EMBL/GenBank/DDBJ whole genome shotgun (WGS) entry which is preliminary data.</text>
</comment>
<keyword evidence="1" id="KW-0472">Membrane</keyword>
<dbReference type="EMBL" id="DVIU01000023">
    <property type="protein sequence ID" value="HIS35225.1"/>
    <property type="molecule type" value="Genomic_DNA"/>
</dbReference>
<keyword evidence="1" id="KW-1133">Transmembrane helix</keyword>
<feature type="transmembrane region" description="Helical" evidence="1">
    <location>
        <begin position="12"/>
        <end position="31"/>
    </location>
</feature>
<reference evidence="2" key="2">
    <citation type="journal article" date="2021" name="PeerJ">
        <title>Extensive microbial diversity within the chicken gut microbiome revealed by metagenomics and culture.</title>
        <authorList>
            <person name="Gilroy R."/>
            <person name="Ravi A."/>
            <person name="Getino M."/>
            <person name="Pursley I."/>
            <person name="Horton D.L."/>
            <person name="Alikhan N.F."/>
            <person name="Baker D."/>
            <person name="Gharbi K."/>
            <person name="Hall N."/>
            <person name="Watson M."/>
            <person name="Adriaenssens E.M."/>
            <person name="Foster-Nyarko E."/>
            <person name="Jarju S."/>
            <person name="Secka A."/>
            <person name="Antonio M."/>
            <person name="Oren A."/>
            <person name="Chaudhuri R.R."/>
            <person name="La Ragione R."/>
            <person name="Hildebrand F."/>
            <person name="Pallen M.J."/>
        </authorList>
    </citation>
    <scope>NUCLEOTIDE SEQUENCE</scope>
    <source>
        <strain evidence="2">6276</strain>
    </source>
</reference>
<dbReference type="Pfam" id="PF07963">
    <property type="entry name" value="N_methyl"/>
    <property type="match status" value="1"/>
</dbReference>